<gene>
    <name evidence="2" type="primary">LOC123150353</name>
</gene>
<sequence>MAMERFLTMLVFCEAPIDGYSMSVMTTGSVSKLVSGGTSKPASHKVDDEEKKQGYSEGSTLQRHAWFQLAFDGLNCFDTVMMH</sequence>
<accession>A0A3B6RC17</accession>
<dbReference type="EnsemblPlants" id="TraesCS7A02G070200.1">
    <property type="protein sequence ID" value="TraesCS7A02G070200.1.cds1"/>
    <property type="gene ID" value="TraesCS7A02G070200"/>
</dbReference>
<evidence type="ECO:0000256" key="1">
    <source>
        <dbReference type="SAM" id="MobiDB-lite"/>
    </source>
</evidence>
<feature type="region of interest" description="Disordered" evidence="1">
    <location>
        <begin position="35"/>
        <end position="56"/>
    </location>
</feature>
<organism evidence="2">
    <name type="scientific">Triticum aestivum</name>
    <name type="common">Wheat</name>
    <dbReference type="NCBI Taxonomy" id="4565"/>
    <lineage>
        <taxon>Eukaryota</taxon>
        <taxon>Viridiplantae</taxon>
        <taxon>Streptophyta</taxon>
        <taxon>Embryophyta</taxon>
        <taxon>Tracheophyta</taxon>
        <taxon>Spermatophyta</taxon>
        <taxon>Magnoliopsida</taxon>
        <taxon>Liliopsida</taxon>
        <taxon>Poales</taxon>
        <taxon>Poaceae</taxon>
        <taxon>BOP clade</taxon>
        <taxon>Pooideae</taxon>
        <taxon>Triticodae</taxon>
        <taxon>Triticeae</taxon>
        <taxon>Triticinae</taxon>
        <taxon>Triticum</taxon>
    </lineage>
</organism>
<dbReference type="RefSeq" id="XP_044426155.1">
    <property type="nucleotide sequence ID" value="XM_044570220.1"/>
</dbReference>
<dbReference type="Gramene" id="TraesRN7A0100134000.1">
    <property type="protein sequence ID" value="TraesRN7A0100134000.1"/>
    <property type="gene ID" value="TraesRN7A0100134000"/>
</dbReference>
<dbReference type="Gramene" id="TraesPARA_EIv1.0_2241890.1">
    <property type="protein sequence ID" value="TraesPARA_EIv1.0_2241890.1.CDS1"/>
    <property type="gene ID" value="TraesPARA_EIv1.0_2241890"/>
</dbReference>
<dbReference type="Gramene" id="TraesWEE_scaffold_010239_01G000100.1">
    <property type="protein sequence ID" value="TraesWEE_scaffold_010239_01G000100.1"/>
    <property type="gene ID" value="TraesWEE_scaffold_010239_01G000100"/>
</dbReference>
<dbReference type="Gramene" id="TraesNOR7A03G03864000.1">
    <property type="protein sequence ID" value="TraesNOR7A03G03864000.1.CDS1"/>
    <property type="gene ID" value="TraesNOR7A03G03864000"/>
</dbReference>
<dbReference type="AlphaFoldDB" id="A0A3B6RC17"/>
<dbReference type="Gramene" id="TraesCS7A02G070200.1">
    <property type="protein sequence ID" value="TraesCS7A02G070200.1.cds1"/>
    <property type="gene ID" value="TraesCS7A02G070200"/>
</dbReference>
<dbReference type="Gramene" id="TraesJAG7A03G03805560.1">
    <property type="protein sequence ID" value="TraesJAG7A03G03805560.1.CDS1"/>
    <property type="gene ID" value="TraesJAG7A03G03805560"/>
</dbReference>
<dbReference type="KEGG" id="taes:123150353"/>
<dbReference type="Gramene" id="TraesCAD_scaffold_007516_01G000100.1">
    <property type="protein sequence ID" value="TraesCAD_scaffold_007516_01G000100.1"/>
    <property type="gene ID" value="TraesCAD_scaffold_007516_01G000100"/>
</dbReference>
<reference evidence="2" key="2">
    <citation type="submission" date="2018-10" db="UniProtKB">
        <authorList>
            <consortium name="EnsemblPlants"/>
        </authorList>
    </citation>
    <scope>IDENTIFICATION</scope>
</reference>
<protein>
    <submittedName>
        <fullName evidence="2">Uncharacterized protein</fullName>
    </submittedName>
</protein>
<proteinExistence type="predicted"/>
<dbReference type="OrthoDB" id="601904at2759"/>
<name>A0A3B6RC17_WHEAT</name>
<dbReference type="Proteomes" id="UP000019116">
    <property type="component" value="Chromosome 7A"/>
</dbReference>
<evidence type="ECO:0000313" key="3">
    <source>
        <dbReference type="Proteomes" id="UP000019116"/>
    </source>
</evidence>
<dbReference type="Gramene" id="TraesCS7A03G0158600.1">
    <property type="protein sequence ID" value="TraesCS7A03G0158600.1.CDS1"/>
    <property type="gene ID" value="TraesCS7A03G0158600"/>
</dbReference>
<feature type="compositionally biased region" description="Basic and acidic residues" evidence="1">
    <location>
        <begin position="44"/>
        <end position="54"/>
    </location>
</feature>
<reference evidence="2" key="1">
    <citation type="submission" date="2018-08" db="EMBL/GenBank/DDBJ databases">
        <authorList>
            <person name="Rossello M."/>
        </authorList>
    </citation>
    <scope>NUCLEOTIDE SEQUENCE [LARGE SCALE GENOMIC DNA]</scope>
    <source>
        <strain evidence="2">cv. Chinese Spring</strain>
    </source>
</reference>
<keyword evidence="3" id="KW-1185">Reference proteome</keyword>
<evidence type="ECO:0000313" key="2">
    <source>
        <dbReference type="EnsemblPlants" id="TraesCS7A02G070200.1.cds1"/>
    </source>
</evidence>
<dbReference type="GeneID" id="123150353"/>
<dbReference type="Gramene" id="TraesSTA7A03G03817010.1">
    <property type="protein sequence ID" value="TraesSTA7A03G03817010.1.CDS1"/>
    <property type="gene ID" value="TraesSTA7A03G03817010"/>
</dbReference>